<dbReference type="InterPro" id="IPR051531">
    <property type="entry name" value="N-acetyltransferase"/>
</dbReference>
<dbReference type="InterPro" id="IPR000182">
    <property type="entry name" value="GNAT_dom"/>
</dbReference>
<comment type="similarity">
    <text evidence="3">Belongs to the acetyltransferase family. RimJ subfamily.</text>
</comment>
<dbReference type="AlphaFoldDB" id="X7E211"/>
<dbReference type="EMBL" id="JAMB01000013">
    <property type="protein sequence ID" value="ETX09875.1"/>
    <property type="molecule type" value="Genomic_DNA"/>
</dbReference>
<keyword evidence="1" id="KW-0808">Transferase</keyword>
<dbReference type="PROSITE" id="PS51186">
    <property type="entry name" value="GNAT"/>
    <property type="match status" value="1"/>
</dbReference>
<dbReference type="GO" id="GO:0005737">
    <property type="term" value="C:cytoplasm"/>
    <property type="evidence" value="ECO:0007669"/>
    <property type="project" value="TreeGrafter"/>
</dbReference>
<keyword evidence="5" id="KW-0689">Ribosomal protein</keyword>
<sequence length="295" mass="33759">MSVFSSSQKKPYFATMLSSKLMLDDPIHYIMAAKVRELASNQPGYLGSESGSGEVGFLVIYWQTKQAAEAWLNHDMQRRFLSLSESFWYEEYSVKLFEVLRDTLFKAEAPSLYASRFPRIVTERGILKVLNESQAGLLHDYVNQEKAFLTPWEPTRSEGYYSFETCLLRVREMRQDFLEGKGVVLCLLSPNEDKMLGYSNYSNFNRGVCQVCNLGYSLRESEQGKGVMHEMLSAGVEYIQKELNISRIQASYMPRNAKSAAVLERMGFAKEGIAKEYLKINGVWEDHILTAFTAR</sequence>
<proteinExistence type="inferred from homology"/>
<dbReference type="InterPro" id="IPR016181">
    <property type="entry name" value="Acyl_CoA_acyltransferase"/>
</dbReference>
<keyword evidence="5" id="KW-0687">Ribonucleoprotein</keyword>
<dbReference type="PANTHER" id="PTHR43792">
    <property type="entry name" value="GNAT FAMILY, PUTATIVE (AFU_ORTHOLOGUE AFUA_3G00765)-RELATED-RELATED"/>
    <property type="match status" value="1"/>
</dbReference>
<dbReference type="GO" id="GO:0008999">
    <property type="term" value="F:protein-N-terminal-alanine acetyltransferase activity"/>
    <property type="evidence" value="ECO:0007669"/>
    <property type="project" value="TreeGrafter"/>
</dbReference>
<evidence type="ECO:0000256" key="3">
    <source>
        <dbReference type="ARBA" id="ARBA00038502"/>
    </source>
</evidence>
<dbReference type="Pfam" id="PF13302">
    <property type="entry name" value="Acetyltransf_3"/>
    <property type="match status" value="1"/>
</dbReference>
<dbReference type="eggNOG" id="COG2329">
    <property type="taxonomic scope" value="Bacteria"/>
</dbReference>
<protein>
    <submittedName>
        <fullName evidence="5">30S ribosomal protein</fullName>
    </submittedName>
</protein>
<dbReference type="RefSeq" id="WP_051436256.1">
    <property type="nucleotide sequence ID" value="NZ_JAMB01000013.1"/>
</dbReference>
<dbReference type="Gene3D" id="3.40.630.30">
    <property type="match status" value="1"/>
</dbReference>
<name>X7E211_9GAMM</name>
<dbReference type="Proteomes" id="UP000054058">
    <property type="component" value="Unassembled WGS sequence"/>
</dbReference>
<dbReference type="OrthoDB" id="9801669at2"/>
<dbReference type="SUPFAM" id="SSF55729">
    <property type="entry name" value="Acyl-CoA N-acyltransferases (Nat)"/>
    <property type="match status" value="1"/>
</dbReference>
<evidence type="ECO:0000313" key="6">
    <source>
        <dbReference type="Proteomes" id="UP000054058"/>
    </source>
</evidence>
<dbReference type="eggNOG" id="COG1670">
    <property type="taxonomic scope" value="Bacteria"/>
</dbReference>
<accession>X7E211</accession>
<evidence type="ECO:0000313" key="5">
    <source>
        <dbReference type="EMBL" id="ETX09875.1"/>
    </source>
</evidence>
<dbReference type="PANTHER" id="PTHR43792:SF8">
    <property type="entry name" value="[RIBOSOMAL PROTEIN US5]-ALANINE N-ACETYLTRANSFERASE"/>
    <property type="match status" value="1"/>
</dbReference>
<organism evidence="5 6">
    <name type="scientific">Marinomonas ushuaiensis DSM 15871</name>
    <dbReference type="NCBI Taxonomy" id="1122207"/>
    <lineage>
        <taxon>Bacteria</taxon>
        <taxon>Pseudomonadati</taxon>
        <taxon>Pseudomonadota</taxon>
        <taxon>Gammaproteobacteria</taxon>
        <taxon>Oceanospirillales</taxon>
        <taxon>Oceanospirillaceae</taxon>
        <taxon>Marinomonas</taxon>
    </lineage>
</organism>
<evidence type="ECO:0000259" key="4">
    <source>
        <dbReference type="PROSITE" id="PS51186"/>
    </source>
</evidence>
<dbReference type="GO" id="GO:0005840">
    <property type="term" value="C:ribosome"/>
    <property type="evidence" value="ECO:0007669"/>
    <property type="project" value="UniProtKB-KW"/>
</dbReference>
<dbReference type="InterPro" id="IPR011008">
    <property type="entry name" value="Dimeric_a/b-barrel"/>
</dbReference>
<feature type="domain" description="N-acetyltransferase" evidence="4">
    <location>
        <begin position="147"/>
        <end position="290"/>
    </location>
</feature>
<dbReference type="SUPFAM" id="SSF54909">
    <property type="entry name" value="Dimeric alpha+beta barrel"/>
    <property type="match status" value="1"/>
</dbReference>
<dbReference type="Gene3D" id="3.30.70.100">
    <property type="match status" value="1"/>
</dbReference>
<reference evidence="5 6" key="1">
    <citation type="submission" date="2014-01" db="EMBL/GenBank/DDBJ databases">
        <title>Marinomonas ushuaiensis DSM 15871 Genome Sequencing.</title>
        <authorList>
            <person name="Lai Q."/>
            <person name="Shao Z.S."/>
        </authorList>
    </citation>
    <scope>NUCLEOTIDE SEQUENCE [LARGE SCALE GENOMIC DNA]</scope>
    <source>
        <strain evidence="5 6">DSM 15871</strain>
    </source>
</reference>
<gene>
    <name evidence="5" type="ORF">MUS1_05285</name>
</gene>
<keyword evidence="2" id="KW-0012">Acyltransferase</keyword>
<evidence type="ECO:0000256" key="1">
    <source>
        <dbReference type="ARBA" id="ARBA00022679"/>
    </source>
</evidence>
<dbReference type="PATRIC" id="fig|1122207.3.peg.2671"/>
<keyword evidence="6" id="KW-1185">Reference proteome</keyword>
<evidence type="ECO:0000256" key="2">
    <source>
        <dbReference type="ARBA" id="ARBA00023315"/>
    </source>
</evidence>
<dbReference type="STRING" id="1122207.MUS1_05285"/>
<comment type="caution">
    <text evidence="5">The sequence shown here is derived from an EMBL/GenBank/DDBJ whole genome shotgun (WGS) entry which is preliminary data.</text>
</comment>